<gene>
    <name evidence="1" type="ORF">GS399_13740</name>
</gene>
<sequence>MKDYRTMVDALNDLKSRGFTLDFNLAKDALHSSDKTITLHPDDFEIAELYRFEGPSDPADNSIVYAIKSDKYNIKGTFIDAYGVYSDDISEDLLKKLNTPG</sequence>
<evidence type="ECO:0000313" key="1">
    <source>
        <dbReference type="EMBL" id="MXV52038.1"/>
    </source>
</evidence>
<dbReference type="AlphaFoldDB" id="A0A7K1YDB8"/>
<reference evidence="1 2" key="1">
    <citation type="submission" date="2019-11" db="EMBL/GenBank/DDBJ databases">
        <title>Pedobacter sp. HMF7647 Genome sequencing and assembly.</title>
        <authorList>
            <person name="Kang H."/>
            <person name="Kim H."/>
            <person name="Joh K."/>
        </authorList>
    </citation>
    <scope>NUCLEOTIDE SEQUENCE [LARGE SCALE GENOMIC DNA]</scope>
    <source>
        <strain evidence="1 2">HMF7647</strain>
    </source>
</reference>
<protein>
    <submittedName>
        <fullName evidence="1">Phosphoribosylpyrophosphate synthetase</fullName>
    </submittedName>
</protein>
<keyword evidence="2" id="KW-1185">Reference proteome</keyword>
<comment type="caution">
    <text evidence="1">The sequence shown here is derived from an EMBL/GenBank/DDBJ whole genome shotgun (WGS) entry which is preliminary data.</text>
</comment>
<evidence type="ECO:0000313" key="2">
    <source>
        <dbReference type="Proteomes" id="UP000466586"/>
    </source>
</evidence>
<proteinExistence type="predicted"/>
<accession>A0A7K1YDB8</accession>
<name>A0A7K1YDB8_9SPHI</name>
<dbReference type="EMBL" id="WVHT01000006">
    <property type="protein sequence ID" value="MXV52038.1"/>
    <property type="molecule type" value="Genomic_DNA"/>
</dbReference>
<dbReference type="Proteomes" id="UP000466586">
    <property type="component" value="Unassembled WGS sequence"/>
</dbReference>
<organism evidence="1 2">
    <name type="scientific">Hufsiella arboris</name>
    <dbReference type="NCBI Taxonomy" id="2695275"/>
    <lineage>
        <taxon>Bacteria</taxon>
        <taxon>Pseudomonadati</taxon>
        <taxon>Bacteroidota</taxon>
        <taxon>Sphingobacteriia</taxon>
        <taxon>Sphingobacteriales</taxon>
        <taxon>Sphingobacteriaceae</taxon>
        <taxon>Hufsiella</taxon>
    </lineage>
</organism>
<dbReference type="RefSeq" id="WP_160845220.1">
    <property type="nucleotide sequence ID" value="NZ_WVHT01000006.1"/>
</dbReference>